<name>A0A2K1QJM0_9PEZI</name>
<gene>
    <name evidence="3" type="ORF">CAC42_617</name>
</gene>
<feature type="compositionally biased region" description="Low complexity" evidence="1">
    <location>
        <begin position="506"/>
        <end position="530"/>
    </location>
</feature>
<dbReference type="InParanoid" id="A0A2K1QJM0"/>
<comment type="caution">
    <text evidence="3">The sequence shown here is derived from an EMBL/GenBank/DDBJ whole genome shotgun (WGS) entry which is preliminary data.</text>
</comment>
<evidence type="ECO:0000256" key="2">
    <source>
        <dbReference type="SAM" id="SignalP"/>
    </source>
</evidence>
<feature type="region of interest" description="Disordered" evidence="1">
    <location>
        <begin position="462"/>
        <end position="604"/>
    </location>
</feature>
<feature type="chain" id="PRO_5014325192" evidence="2">
    <location>
        <begin position="18"/>
        <end position="913"/>
    </location>
</feature>
<keyword evidence="4" id="KW-1185">Reference proteome</keyword>
<evidence type="ECO:0000256" key="1">
    <source>
        <dbReference type="SAM" id="MobiDB-lite"/>
    </source>
</evidence>
<feature type="compositionally biased region" description="Low complexity" evidence="1">
    <location>
        <begin position="467"/>
        <end position="476"/>
    </location>
</feature>
<proteinExistence type="predicted"/>
<sequence>MALSLLLALLFARQGWADISAVPLVHERQITEGTNDDRGTVIFGEGVPNRTTTTPPINAVVRPSPSITTSLGSALDLTTLLSGIPHDQYATISSLFDCLNANGLYSATDKGTLRGTVVGLQQTIMSGSPVVSYKNEYTYTGCDGIPRVAFTGGSPESASYYLSPFTITVPPVTYSYMTLANDPCPGPDKPTTRYCGPLQTMFHEYDRIFQSYSRRGTLYTDVKKYVPYSLISDCGFPDSNPLVPFCKFDIEEAELFHWPEPAYEGISDNSTIYRNVSSCTDTRPGLTSHMPRETASFVIDGETFISPSVYVKYKSLRYTSSLKNLTTTWSKSYTYLPFRSEDVSSVCRLGGKTVPYDFRDLYGTIPWSAYACAMSCESLETRPVIATISQIFRSYTSNTCRAVDTFRNPHRPVLAWPAAFSEVMKSLDPHEPEYDCDFGFQNGGIYDPPHTLSKAQALTTPAPAPAPVVTEPAVATQDPPAPSPTLDSPVTRTKSPKYSTVQTEQPGSASYPAAQSPSSGPSADPAGAAGNVQQPQPSHTGVGSAMVSMINLPPLVTKSAPGQGQGSQQGDPSGRPAIPTLAPILGPSDPVQAATNPDSSTRVPSLPTSLVIAGTSISLDTSPVLISLPSGQITASYTANGLAINGQVFSLPAPNDSLSILTLGNGHVISVSNPSAPPNSSESRPGATIGAIIVEALAGPGRRLSDDSNGHVADGPSSEPFAAIQIDGHVIRLGESIVLSSGQVATYGSKGLVIGSQTVSSPSGAAGGLVTLANGNVVKVGNVPSVVVVDGVAIPVGQMVTIGGVKVSVGTYGVVIGPQTVGWKQRTVDVEGRIWSLGDRATVTATASGGEAKTLTGTGRGREKVESLTSTSAGLAAGTDAVGSATFSGAAAPLAERAIWPAIVLGVLKVLVI</sequence>
<keyword evidence="3" id="KW-0223">Dioxygenase</keyword>
<feature type="compositionally biased region" description="Polar residues" evidence="1">
    <location>
        <begin position="531"/>
        <end position="541"/>
    </location>
</feature>
<dbReference type="GO" id="GO:0051213">
    <property type="term" value="F:dioxygenase activity"/>
    <property type="evidence" value="ECO:0007669"/>
    <property type="project" value="UniProtKB-KW"/>
</dbReference>
<keyword evidence="2" id="KW-0732">Signal</keyword>
<dbReference type="OrthoDB" id="3944128at2759"/>
<evidence type="ECO:0000313" key="3">
    <source>
        <dbReference type="EMBL" id="PNS15358.1"/>
    </source>
</evidence>
<protein>
    <submittedName>
        <fullName evidence="3">Indoleamine 2,3-dioxygenase 1</fullName>
    </submittedName>
</protein>
<organism evidence="3 4">
    <name type="scientific">Sphaceloma murrayae</name>
    <dbReference type="NCBI Taxonomy" id="2082308"/>
    <lineage>
        <taxon>Eukaryota</taxon>
        <taxon>Fungi</taxon>
        <taxon>Dikarya</taxon>
        <taxon>Ascomycota</taxon>
        <taxon>Pezizomycotina</taxon>
        <taxon>Dothideomycetes</taxon>
        <taxon>Dothideomycetidae</taxon>
        <taxon>Myriangiales</taxon>
        <taxon>Elsinoaceae</taxon>
        <taxon>Sphaceloma</taxon>
    </lineage>
</organism>
<dbReference type="STRING" id="2082308.A0A2K1QJM0"/>
<dbReference type="Proteomes" id="UP000243797">
    <property type="component" value="Unassembled WGS sequence"/>
</dbReference>
<accession>A0A2K1QJM0</accession>
<dbReference type="AlphaFoldDB" id="A0A2K1QJM0"/>
<feature type="signal peptide" evidence="2">
    <location>
        <begin position="1"/>
        <end position="17"/>
    </location>
</feature>
<keyword evidence="3" id="KW-0560">Oxidoreductase</keyword>
<dbReference type="EMBL" id="NKHZ01000070">
    <property type="protein sequence ID" value="PNS15358.1"/>
    <property type="molecule type" value="Genomic_DNA"/>
</dbReference>
<feature type="compositionally biased region" description="Polar residues" evidence="1">
    <location>
        <begin position="485"/>
        <end position="505"/>
    </location>
</feature>
<evidence type="ECO:0000313" key="4">
    <source>
        <dbReference type="Proteomes" id="UP000243797"/>
    </source>
</evidence>
<reference evidence="3 4" key="1">
    <citation type="submission" date="2017-06" db="EMBL/GenBank/DDBJ databases">
        <title>Draft genome sequence of a variant of Elsinoe murrayae.</title>
        <authorList>
            <person name="Cheng Q."/>
        </authorList>
    </citation>
    <scope>NUCLEOTIDE SEQUENCE [LARGE SCALE GENOMIC DNA]</scope>
    <source>
        <strain evidence="3 4">CQ-2017a</strain>
    </source>
</reference>
<feature type="compositionally biased region" description="Polar residues" evidence="1">
    <location>
        <begin position="593"/>
        <end position="604"/>
    </location>
</feature>